<dbReference type="Gene3D" id="3.40.109.10">
    <property type="entry name" value="NADH Oxidase"/>
    <property type="match status" value="1"/>
</dbReference>
<protein>
    <submittedName>
        <fullName evidence="4">Nitroreductase</fullName>
    </submittedName>
</protein>
<dbReference type="PANTHER" id="PTHR43673:SF10">
    <property type="entry name" value="NADH DEHYDROGENASE_NAD(P)H NITROREDUCTASE XCC3605-RELATED"/>
    <property type="match status" value="1"/>
</dbReference>
<keyword evidence="2" id="KW-0560">Oxidoreductase</keyword>
<evidence type="ECO:0000313" key="5">
    <source>
        <dbReference type="Proteomes" id="UP000199529"/>
    </source>
</evidence>
<name>A0A1H3J090_9PSEU</name>
<evidence type="ECO:0000256" key="2">
    <source>
        <dbReference type="ARBA" id="ARBA00023002"/>
    </source>
</evidence>
<dbReference type="Pfam" id="PF00881">
    <property type="entry name" value="Nitroreductase"/>
    <property type="match status" value="1"/>
</dbReference>
<comment type="similarity">
    <text evidence="1">Belongs to the nitroreductase family.</text>
</comment>
<dbReference type="SUPFAM" id="SSF55469">
    <property type="entry name" value="FMN-dependent nitroreductase-like"/>
    <property type="match status" value="1"/>
</dbReference>
<gene>
    <name evidence="4" type="ORF">SAMN05216215_102472</name>
</gene>
<sequence>MEFKKVVGTRRSIRYYQPWRPVEPAKIQKVLEVARLQSNHGNAQLIRKAVVVVREETPKEIWDGLCEALYNQPAAAQAPVHIYWTIDMSGWESMRPELLKLIEVGALTSSYGWSEQFVDEVPMKTPDFNVMAGDMRFAEWLSAIEMGLAIGATLLAAVDEGLGTGLLTGKRDRIRELLGMPEHATPAQIQLLGYPAEDAEAGGQRPRPDFEQLYFRGKWGETFERDPEVVQELVEAGEIQAAAPQPWRKAEIRALAGLFGLPE</sequence>
<dbReference type="RefSeq" id="WP_093269215.1">
    <property type="nucleotide sequence ID" value="NZ_FNOK01000024.1"/>
</dbReference>
<dbReference type="InterPro" id="IPR029479">
    <property type="entry name" value="Nitroreductase"/>
</dbReference>
<organism evidence="4 5">
    <name type="scientific">Saccharopolyspora shandongensis</name>
    <dbReference type="NCBI Taxonomy" id="418495"/>
    <lineage>
        <taxon>Bacteria</taxon>
        <taxon>Bacillati</taxon>
        <taxon>Actinomycetota</taxon>
        <taxon>Actinomycetes</taxon>
        <taxon>Pseudonocardiales</taxon>
        <taxon>Pseudonocardiaceae</taxon>
        <taxon>Saccharopolyspora</taxon>
    </lineage>
</organism>
<dbReference type="AlphaFoldDB" id="A0A1H3J090"/>
<dbReference type="OrthoDB" id="9809288at2"/>
<dbReference type="InterPro" id="IPR000415">
    <property type="entry name" value="Nitroreductase-like"/>
</dbReference>
<dbReference type="Proteomes" id="UP000199529">
    <property type="component" value="Unassembled WGS sequence"/>
</dbReference>
<dbReference type="STRING" id="418495.SAMN05216215_102472"/>
<feature type="domain" description="Nitroreductase" evidence="3">
    <location>
        <begin position="9"/>
        <end position="193"/>
    </location>
</feature>
<proteinExistence type="inferred from homology"/>
<keyword evidence="5" id="KW-1185">Reference proteome</keyword>
<evidence type="ECO:0000259" key="3">
    <source>
        <dbReference type="Pfam" id="PF00881"/>
    </source>
</evidence>
<dbReference type="EMBL" id="FNOK01000024">
    <property type="protein sequence ID" value="SDY32848.1"/>
    <property type="molecule type" value="Genomic_DNA"/>
</dbReference>
<evidence type="ECO:0000313" key="4">
    <source>
        <dbReference type="EMBL" id="SDY32848.1"/>
    </source>
</evidence>
<evidence type="ECO:0000256" key="1">
    <source>
        <dbReference type="ARBA" id="ARBA00007118"/>
    </source>
</evidence>
<reference evidence="5" key="1">
    <citation type="submission" date="2016-10" db="EMBL/GenBank/DDBJ databases">
        <authorList>
            <person name="Varghese N."/>
            <person name="Submissions S."/>
        </authorList>
    </citation>
    <scope>NUCLEOTIDE SEQUENCE [LARGE SCALE GENOMIC DNA]</scope>
    <source>
        <strain evidence="5">CGMCC 4.3530</strain>
    </source>
</reference>
<dbReference type="PANTHER" id="PTHR43673">
    <property type="entry name" value="NAD(P)H NITROREDUCTASE YDGI-RELATED"/>
    <property type="match status" value="1"/>
</dbReference>
<dbReference type="GO" id="GO:0016491">
    <property type="term" value="F:oxidoreductase activity"/>
    <property type="evidence" value="ECO:0007669"/>
    <property type="project" value="UniProtKB-KW"/>
</dbReference>
<accession>A0A1H3J090</accession>